<dbReference type="RefSeq" id="WP_128227717.1">
    <property type="nucleotide sequence ID" value="NZ_SACR01000002.1"/>
</dbReference>
<evidence type="ECO:0000256" key="1">
    <source>
        <dbReference type="SAM" id="MobiDB-lite"/>
    </source>
</evidence>
<protein>
    <submittedName>
        <fullName evidence="2">Spheroidene monooxygenase</fullName>
    </submittedName>
</protein>
<accession>A0A437RKQ9</accession>
<dbReference type="EMBL" id="SACR01000002">
    <property type="protein sequence ID" value="RVU47252.1"/>
    <property type="molecule type" value="Genomic_DNA"/>
</dbReference>
<keyword evidence="3" id="KW-1185">Reference proteome</keyword>
<gene>
    <name evidence="2" type="ORF">EOE66_05710</name>
</gene>
<proteinExistence type="predicted"/>
<reference evidence="2 3" key="1">
    <citation type="submission" date="2019-01" db="EMBL/GenBank/DDBJ databases">
        <authorList>
            <person name="Chen W.-M."/>
        </authorList>
    </citation>
    <scope>NUCLEOTIDE SEQUENCE [LARGE SCALE GENOMIC DNA]</scope>
    <source>
        <strain evidence="2 3">KYPY4</strain>
    </source>
</reference>
<evidence type="ECO:0000313" key="3">
    <source>
        <dbReference type="Proteomes" id="UP000285575"/>
    </source>
</evidence>
<feature type="region of interest" description="Disordered" evidence="1">
    <location>
        <begin position="1"/>
        <end position="27"/>
    </location>
</feature>
<dbReference type="SUPFAM" id="SSF54909">
    <property type="entry name" value="Dimeric alpha+beta barrel"/>
    <property type="match status" value="1"/>
</dbReference>
<dbReference type="InterPro" id="IPR011008">
    <property type="entry name" value="Dimeric_a/b-barrel"/>
</dbReference>
<name>A0A437RKQ9_9BURK</name>
<dbReference type="AlphaFoldDB" id="A0A437RKQ9"/>
<dbReference type="Proteomes" id="UP000285575">
    <property type="component" value="Unassembled WGS sequence"/>
</dbReference>
<dbReference type="CDD" id="cd21650">
    <property type="entry name" value="CrtA-like"/>
    <property type="match status" value="1"/>
</dbReference>
<sequence length="258" mass="26924">MQPDALQGPVPTARSAAGTGGSSRTGTRSAGSVAVLVLADMAPAARLWAWGRLVLGARPFRGVPGLQFIKVMGSGQGGGFGLKPSGTHRGLFLGFDTEEAARLFIEQDPQLAAWRAHARECLVTLLRATSSKGSWSGAAMDVTADAPDAGKGPIAALTRASIKPQRALAFWRLSPPAEASLARAEGCLLAAGLGEAPVLRQCTFSLWRSTAAMDAYARSGAHQQAIRAAYGGGHFSESMFVRFVPLQLQGCWQGQAHG</sequence>
<dbReference type="GO" id="GO:0004497">
    <property type="term" value="F:monooxygenase activity"/>
    <property type="evidence" value="ECO:0007669"/>
    <property type="project" value="UniProtKB-KW"/>
</dbReference>
<evidence type="ECO:0000313" key="2">
    <source>
        <dbReference type="EMBL" id="RVU47252.1"/>
    </source>
</evidence>
<organism evidence="2 3">
    <name type="scientific">Rubrivivax rivuli</name>
    <dbReference type="NCBI Taxonomy" id="1862385"/>
    <lineage>
        <taxon>Bacteria</taxon>
        <taxon>Pseudomonadati</taxon>
        <taxon>Pseudomonadota</taxon>
        <taxon>Betaproteobacteria</taxon>
        <taxon>Burkholderiales</taxon>
        <taxon>Sphaerotilaceae</taxon>
        <taxon>Rubrivivax</taxon>
    </lineage>
</organism>
<comment type="caution">
    <text evidence="2">The sequence shown here is derived from an EMBL/GenBank/DDBJ whole genome shotgun (WGS) entry which is preliminary data.</text>
</comment>
<keyword evidence="2" id="KW-0560">Oxidoreductase</keyword>
<dbReference type="OrthoDB" id="1122317at2"/>
<dbReference type="InterPro" id="IPR049574">
    <property type="entry name" value="CrtA-like"/>
</dbReference>
<keyword evidence="2" id="KW-0503">Monooxygenase</keyword>